<keyword evidence="1" id="KW-0175">Coiled coil</keyword>
<dbReference type="PATRIC" id="fig|270351.6.peg.1088"/>
<organism evidence="3 4">
    <name type="scientific">Methylobacterium aquaticum</name>
    <dbReference type="NCBI Taxonomy" id="270351"/>
    <lineage>
        <taxon>Bacteria</taxon>
        <taxon>Pseudomonadati</taxon>
        <taxon>Pseudomonadota</taxon>
        <taxon>Alphaproteobacteria</taxon>
        <taxon>Hyphomicrobiales</taxon>
        <taxon>Methylobacteriaceae</taxon>
        <taxon>Methylobacterium</taxon>
    </lineage>
</organism>
<comment type="caution">
    <text evidence="3">The sequence shown here is derived from an EMBL/GenBank/DDBJ whole genome shotgun (WGS) entry which is preliminary data.</text>
</comment>
<feature type="coiled-coil region" evidence="1">
    <location>
        <begin position="46"/>
        <end position="80"/>
    </location>
</feature>
<keyword evidence="2" id="KW-0472">Membrane</keyword>
<reference evidence="3 4" key="1">
    <citation type="submission" date="2015-03" db="EMBL/GenBank/DDBJ databases">
        <title>Genome sequencing of Methylobacterium aquaticum DSM16371 type strain.</title>
        <authorList>
            <person name="Chaudhry V."/>
            <person name="Patil P.B."/>
        </authorList>
    </citation>
    <scope>NUCLEOTIDE SEQUENCE [LARGE SCALE GENOMIC DNA]</scope>
    <source>
        <strain evidence="3 4">DSM 16371</strain>
    </source>
</reference>
<gene>
    <name evidence="3" type="ORF">VP06_17565</name>
</gene>
<keyword evidence="2" id="KW-0812">Transmembrane</keyword>
<sequence length="120" mass="13234">MEIAIGPLIRIVEATGPIGAILAAIIVGLCLALIVFARSQGLFNDARTAQQQAEFQKRLLEQVERLMHREEVLIQEMSEVQAHVALMRVQLRKAIDLLRQVREGRVAPDAIDTDAIGGEP</sequence>
<proteinExistence type="predicted"/>
<accession>A0A0J6SGM8</accession>
<evidence type="ECO:0000313" key="3">
    <source>
        <dbReference type="EMBL" id="KMO32493.1"/>
    </source>
</evidence>
<dbReference type="EMBL" id="LABX01000135">
    <property type="protein sequence ID" value="KMO32493.1"/>
    <property type="molecule type" value="Genomic_DNA"/>
</dbReference>
<dbReference type="Proteomes" id="UP000035929">
    <property type="component" value="Unassembled WGS sequence"/>
</dbReference>
<evidence type="ECO:0000313" key="4">
    <source>
        <dbReference type="Proteomes" id="UP000035929"/>
    </source>
</evidence>
<evidence type="ECO:0000256" key="2">
    <source>
        <dbReference type="SAM" id="Phobius"/>
    </source>
</evidence>
<dbReference type="RefSeq" id="WP_048465061.1">
    <property type="nucleotide sequence ID" value="NZ_LABX01000135.1"/>
</dbReference>
<protein>
    <submittedName>
        <fullName evidence="3">Uncharacterized protein</fullName>
    </submittedName>
</protein>
<name>A0A0J6SGM8_9HYPH</name>
<evidence type="ECO:0000256" key="1">
    <source>
        <dbReference type="SAM" id="Coils"/>
    </source>
</evidence>
<dbReference type="AlphaFoldDB" id="A0A0J6SGM8"/>
<feature type="transmembrane region" description="Helical" evidence="2">
    <location>
        <begin position="18"/>
        <end position="37"/>
    </location>
</feature>
<keyword evidence="2" id="KW-1133">Transmembrane helix</keyword>